<feature type="compositionally biased region" description="Low complexity" evidence="2">
    <location>
        <begin position="73"/>
        <end position="89"/>
    </location>
</feature>
<evidence type="ECO:0000256" key="2">
    <source>
        <dbReference type="SAM" id="MobiDB-lite"/>
    </source>
</evidence>
<dbReference type="PANTHER" id="PTHR15503:SF36">
    <property type="entry name" value="RETROTRANSPOSON GAG-LIKE PROTEIN 5"/>
    <property type="match status" value="1"/>
</dbReference>
<evidence type="ECO:0000313" key="4">
    <source>
        <dbReference type="Ensembl" id="ENSPLOP00000028537.1"/>
    </source>
</evidence>
<dbReference type="OMA" id="WPEIEPF"/>
<feature type="compositionally biased region" description="Basic and acidic residues" evidence="2">
    <location>
        <begin position="497"/>
        <end position="524"/>
    </location>
</feature>
<evidence type="ECO:0000259" key="3">
    <source>
        <dbReference type="Pfam" id="PF16297"/>
    </source>
</evidence>
<dbReference type="Ensembl" id="ENSPLOT00000031516.1">
    <property type="protein sequence ID" value="ENSPLOP00000028537.1"/>
    <property type="gene ID" value="ENSPLOG00000020907.1"/>
</dbReference>
<feature type="region of interest" description="Disordered" evidence="2">
    <location>
        <begin position="463"/>
        <end position="482"/>
    </location>
</feature>
<name>A0A8C8Y8I3_PANLE</name>
<feature type="compositionally biased region" description="Acidic residues" evidence="2">
    <location>
        <begin position="564"/>
        <end position="588"/>
    </location>
</feature>
<reference evidence="4" key="2">
    <citation type="submission" date="2025-09" db="UniProtKB">
        <authorList>
            <consortium name="Ensembl"/>
        </authorList>
    </citation>
    <scope>IDENTIFICATION</scope>
</reference>
<keyword evidence="5" id="KW-1185">Reference proteome</keyword>
<evidence type="ECO:0000313" key="5">
    <source>
        <dbReference type="Proteomes" id="UP000694399"/>
    </source>
</evidence>
<feature type="region of interest" description="Disordered" evidence="2">
    <location>
        <begin position="241"/>
        <end position="277"/>
    </location>
</feature>
<organism evidence="4 5">
    <name type="scientific">Panthera leo</name>
    <name type="common">Lion</name>
    <dbReference type="NCBI Taxonomy" id="9689"/>
    <lineage>
        <taxon>Eukaryota</taxon>
        <taxon>Metazoa</taxon>
        <taxon>Chordata</taxon>
        <taxon>Craniata</taxon>
        <taxon>Vertebrata</taxon>
        <taxon>Euteleostomi</taxon>
        <taxon>Mammalia</taxon>
        <taxon>Eutheria</taxon>
        <taxon>Laurasiatheria</taxon>
        <taxon>Carnivora</taxon>
        <taxon>Feliformia</taxon>
        <taxon>Felidae</taxon>
        <taxon>Pantherinae</taxon>
        <taxon>Panthera</taxon>
    </lineage>
</organism>
<feature type="region of interest" description="Disordered" evidence="2">
    <location>
        <begin position="14"/>
        <end position="107"/>
    </location>
</feature>
<dbReference type="GeneTree" id="ENSGT00940000163191"/>
<dbReference type="Pfam" id="PF16297">
    <property type="entry name" value="DUF4939"/>
    <property type="match status" value="1"/>
</dbReference>
<feature type="coiled-coil region" evidence="1">
    <location>
        <begin position="134"/>
        <end position="161"/>
    </location>
</feature>
<reference evidence="4" key="1">
    <citation type="submission" date="2025-08" db="UniProtKB">
        <authorList>
            <consortium name="Ensembl"/>
        </authorList>
    </citation>
    <scope>IDENTIFICATION</scope>
</reference>
<dbReference type="InterPro" id="IPR032549">
    <property type="entry name" value="DUF4939"/>
</dbReference>
<feature type="compositionally biased region" description="Acidic residues" evidence="2">
    <location>
        <begin position="525"/>
        <end position="537"/>
    </location>
</feature>
<feature type="region of interest" description="Disordered" evidence="2">
    <location>
        <begin position="489"/>
        <end position="588"/>
    </location>
</feature>
<feature type="compositionally biased region" description="Acidic residues" evidence="2">
    <location>
        <begin position="463"/>
        <end position="475"/>
    </location>
</feature>
<evidence type="ECO:0000256" key="1">
    <source>
        <dbReference type="SAM" id="Coils"/>
    </source>
</evidence>
<sequence>MRGLASRKIFPRQILPQAAPSRSTGLCPCRRRLPPASSQLPPPPALSDPWDEVKRPGPSHWALSPERPPSVLAPVGVARPLPRPAAALRSPPPAPRRRISASPRGLQLPTPTLAPALRLRAPELILMSEAAGNLNSLRMANVALREELNALRGENANLGLQLGRALAEVNSLRGNVSSYIRWPVPVVPVLAEENFEFPLSEIDAVPEGELPFLCWPPPRAEPEYASDELLISVIQDCGTSDAPVDPPPLPIPPPPALPPPPSKEQPAQPPLPPLERPELEPFSGDPVYLAEFLMRLETFIADHEDHFPGGAERVAFLISFFTGEAKDWAISVTREGSPLRANFPRFLDEIRKEFCGPIPPSVAKKAIRKLKQGDCTLGSYADAFQFLAQFLSWDDCRLQNQFLKGLSEFFRKELLWSTEMADLDELILECVEIERKVRVPKPIPLPGVRNIFFPFAKDPNIDDSDEEEYYSDEDEQARRRKLYDREQRRHVRGIQQEAKEEEEKRKKEEEMRKKQLEEMKQKQEVEEEDDEDEEVDVGVEVNIFKRSEDEDENKGGEAGADGGQEPEQETEQEPEQEQESEDETQDDDLDELMEMEPTVAHASSQTTGYYHENFLDASPPIIQPSRRRNQNRVPLLEGLPGTNSPFYSSPPLIRRAGRLGQRQIRRRPPVLFRLTPRQGGHRAARGRIRV</sequence>
<dbReference type="AlphaFoldDB" id="A0A8C8Y8I3"/>
<feature type="domain" description="DUF4939" evidence="3">
    <location>
        <begin position="279"/>
        <end position="354"/>
    </location>
</feature>
<feature type="compositionally biased region" description="Pro residues" evidence="2">
    <location>
        <begin position="244"/>
        <end position="274"/>
    </location>
</feature>
<protein>
    <submittedName>
        <fullName evidence="4">Retrotransposon Gag like 5</fullName>
    </submittedName>
</protein>
<accession>A0A8C8Y8I3</accession>
<dbReference type="PANTHER" id="PTHR15503">
    <property type="entry name" value="LDOC1 RELATED"/>
    <property type="match status" value="1"/>
</dbReference>
<gene>
    <name evidence="4" type="primary">RTL5</name>
</gene>
<keyword evidence="1" id="KW-0175">Coiled coil</keyword>
<dbReference type="InterPro" id="IPR032567">
    <property type="entry name" value="RTL1-rel"/>
</dbReference>
<dbReference type="Proteomes" id="UP000694399">
    <property type="component" value="Unassembled WGS sequence"/>
</dbReference>
<proteinExistence type="predicted"/>